<keyword evidence="2" id="KW-1185">Reference proteome</keyword>
<evidence type="ECO:0000313" key="2">
    <source>
        <dbReference type="Proteomes" id="UP001152320"/>
    </source>
</evidence>
<sequence>MQWISALNRITYSMLFTRLKQRGLGNSFKVRYMIWGEFRVLHLALSELFQQRIAKKHEDCET</sequence>
<dbReference type="EMBL" id="JAIZAY010000007">
    <property type="protein sequence ID" value="KAJ8038542.1"/>
    <property type="molecule type" value="Genomic_DNA"/>
</dbReference>
<comment type="caution">
    <text evidence="1">The sequence shown here is derived from an EMBL/GenBank/DDBJ whole genome shotgun (WGS) entry which is preliminary data.</text>
</comment>
<dbReference type="AlphaFoldDB" id="A0A9Q1C539"/>
<reference evidence="1" key="1">
    <citation type="submission" date="2021-10" db="EMBL/GenBank/DDBJ databases">
        <title>Tropical sea cucumber genome reveals ecological adaptation and Cuvierian tubules defense mechanism.</title>
        <authorList>
            <person name="Chen T."/>
        </authorList>
    </citation>
    <scope>NUCLEOTIDE SEQUENCE</scope>
    <source>
        <strain evidence="1">Nanhai2018</strain>
        <tissue evidence="1">Muscle</tissue>
    </source>
</reference>
<evidence type="ECO:0000313" key="1">
    <source>
        <dbReference type="EMBL" id="KAJ8038542.1"/>
    </source>
</evidence>
<accession>A0A9Q1C539</accession>
<name>A0A9Q1C539_HOLLE</name>
<organism evidence="1 2">
    <name type="scientific">Holothuria leucospilota</name>
    <name type="common">Black long sea cucumber</name>
    <name type="synonym">Mertensiothuria leucospilota</name>
    <dbReference type="NCBI Taxonomy" id="206669"/>
    <lineage>
        <taxon>Eukaryota</taxon>
        <taxon>Metazoa</taxon>
        <taxon>Echinodermata</taxon>
        <taxon>Eleutherozoa</taxon>
        <taxon>Echinozoa</taxon>
        <taxon>Holothuroidea</taxon>
        <taxon>Aspidochirotacea</taxon>
        <taxon>Aspidochirotida</taxon>
        <taxon>Holothuriidae</taxon>
        <taxon>Holothuria</taxon>
    </lineage>
</organism>
<protein>
    <submittedName>
        <fullName evidence="1">Uncharacterized protein</fullName>
    </submittedName>
</protein>
<dbReference type="Proteomes" id="UP001152320">
    <property type="component" value="Chromosome 7"/>
</dbReference>
<gene>
    <name evidence="1" type="ORF">HOLleu_15993</name>
</gene>
<proteinExistence type="predicted"/>